<gene>
    <name evidence="1" type="ORF">BJ986_002443</name>
</gene>
<keyword evidence="2" id="KW-1185">Reference proteome</keyword>
<protein>
    <recommendedName>
        <fullName evidence="3">Peptidoglycan binding-like domain-containing protein</fullName>
    </recommendedName>
</protein>
<evidence type="ECO:0000313" key="2">
    <source>
        <dbReference type="Proteomes" id="UP000573599"/>
    </source>
</evidence>
<dbReference type="AlphaFoldDB" id="A0A852WRN0"/>
<accession>A0A852WRN0</accession>
<evidence type="ECO:0000313" key="1">
    <source>
        <dbReference type="EMBL" id="NYG07956.1"/>
    </source>
</evidence>
<dbReference type="EMBL" id="JACCAB010000001">
    <property type="protein sequence ID" value="NYG07956.1"/>
    <property type="molecule type" value="Genomic_DNA"/>
</dbReference>
<dbReference type="InterPro" id="IPR036366">
    <property type="entry name" value="PGBDSf"/>
</dbReference>
<dbReference type="SUPFAM" id="SSF47090">
    <property type="entry name" value="PGBD-like"/>
    <property type="match status" value="1"/>
</dbReference>
<evidence type="ECO:0008006" key="3">
    <source>
        <dbReference type="Google" id="ProtNLM"/>
    </source>
</evidence>
<dbReference type="RefSeq" id="WP_179422226.1">
    <property type="nucleotide sequence ID" value="NZ_JACCAB010000001.1"/>
</dbReference>
<dbReference type="InterPro" id="IPR036365">
    <property type="entry name" value="PGBD-like_sf"/>
</dbReference>
<reference evidence="1 2" key="1">
    <citation type="submission" date="2020-07" db="EMBL/GenBank/DDBJ databases">
        <title>Sequencing the genomes of 1000 actinobacteria strains.</title>
        <authorList>
            <person name="Klenk H.-P."/>
        </authorList>
    </citation>
    <scope>NUCLEOTIDE SEQUENCE [LARGE SCALE GENOMIC DNA]</scope>
    <source>
        <strain evidence="1 2">DSM 23987</strain>
    </source>
</reference>
<sequence>MAAADILTKFGTKRATEVVELAALAGLELAAAATLLEKESGGGDNVYGHDPVQTGGFYFMGGPVTKANYTLYKKHRATLGAQGVGPCQLTFPGFQDRADARGGCFDWRVNALVGFEILSGNITALGVQKGFRAFNGTGPAADKYATDAMNKLRVWRERLNGSPSVAPPIARPLLKENDSGPLVLAVQKFMNRTFPLYSHLEVVSKIYGPETSKVIAEFQRRAGVSGAGVSAAGRQIGPPTWAALEFFGFR</sequence>
<dbReference type="Proteomes" id="UP000573599">
    <property type="component" value="Unassembled WGS sequence"/>
</dbReference>
<organism evidence="1 2">
    <name type="scientific">Pedococcus badiiscoriae</name>
    <dbReference type="NCBI Taxonomy" id="642776"/>
    <lineage>
        <taxon>Bacteria</taxon>
        <taxon>Bacillati</taxon>
        <taxon>Actinomycetota</taxon>
        <taxon>Actinomycetes</taxon>
        <taxon>Micrococcales</taxon>
        <taxon>Intrasporangiaceae</taxon>
        <taxon>Pedococcus</taxon>
    </lineage>
</organism>
<dbReference type="Gene3D" id="1.10.101.10">
    <property type="entry name" value="PGBD-like superfamily/PGBD"/>
    <property type="match status" value="1"/>
</dbReference>
<comment type="caution">
    <text evidence="1">The sequence shown here is derived from an EMBL/GenBank/DDBJ whole genome shotgun (WGS) entry which is preliminary data.</text>
</comment>
<proteinExistence type="predicted"/>
<name>A0A852WRN0_9MICO</name>